<dbReference type="GeneID" id="106556228"/>
<feature type="compositionally biased region" description="Basic residues" evidence="2">
    <location>
        <begin position="70"/>
        <end position="87"/>
    </location>
</feature>
<evidence type="ECO:0000259" key="3">
    <source>
        <dbReference type="PROSITE" id="PS50004"/>
    </source>
</evidence>
<feature type="region of interest" description="Disordered" evidence="2">
    <location>
        <begin position="62"/>
        <end position="139"/>
    </location>
</feature>
<feature type="non-terminal residue" evidence="5">
    <location>
        <position position="565"/>
    </location>
</feature>
<proteinExistence type="inferred from homology"/>
<dbReference type="GO" id="GO:0000398">
    <property type="term" value="P:mRNA splicing, via spliceosome"/>
    <property type="evidence" value="ECO:0007669"/>
    <property type="project" value="TreeGrafter"/>
</dbReference>
<evidence type="ECO:0000313" key="4">
    <source>
        <dbReference type="Proteomes" id="UP000504617"/>
    </source>
</evidence>
<feature type="region of interest" description="Disordered" evidence="2">
    <location>
        <begin position="312"/>
        <end position="474"/>
    </location>
</feature>
<dbReference type="InterPro" id="IPR040194">
    <property type="entry name" value="Cwf19-like"/>
</dbReference>
<comment type="similarity">
    <text evidence="1">Belongs to the CWF19 family.</text>
</comment>
<sequence length="565" mass="65565">MASGFESERVLAARKEDRRRQREALLQQAKANYEKDERRKELKRLRGEDTWMLNDVNERLEEMKKEHAVTKKHSKKHKRKKKKKKITREKTDDSSDSSSGSSEEWVEASSSTEQAWKAKKEQSEEETVENPTPIQRDEWMTLDFMTVKTLSSASLKAEKQKEKILKQQKAQENEQLLLSERELNPYWKDGGTGLPTEVSSSVKATTVEDGGLSWLMKSYQRMQEQSEREKRDLEEIVAERYGSVELFQSKLREAETAAVQKENDRRDWQRYKYSESKRTSRDCKEKQEENNLEKFSHKEQFKEKYNKVRCEEPKNYRESEWTETKKSRPSNKESTAANWTCTTRKDPHQLSHYEKPFSSSMKAAFLKPSSDADEGSRQQRTSSQLLTPRFMSSGFRKPVDDAGVTPRWRKAQPKDEIGKATPNEKSSETSKAVTSKEEEEPKEKEEQISEPAVEEKQLVDSKPSCSRSVSEDETPLILSDEEMNKLGARIVKAELMGNKDLAAKLQSQLDKARMLKESGAHAKARKTDEANKLRTKTLRNTLNPTWNETLTYYGITDEDMIRKTL</sequence>
<name>A0A6I9Z238_9SAUR</name>
<dbReference type="InterPro" id="IPR035892">
    <property type="entry name" value="C2_domain_sf"/>
</dbReference>
<dbReference type="Pfam" id="PF00168">
    <property type="entry name" value="C2"/>
    <property type="match status" value="1"/>
</dbReference>
<protein>
    <submittedName>
        <fullName evidence="5">CWF19-like protein 2</fullName>
    </submittedName>
</protein>
<dbReference type="KEGG" id="tsr:106556228"/>
<evidence type="ECO:0000256" key="1">
    <source>
        <dbReference type="ARBA" id="ARBA00006795"/>
    </source>
</evidence>
<feature type="region of interest" description="Disordered" evidence="2">
    <location>
        <begin position="28"/>
        <end position="47"/>
    </location>
</feature>
<evidence type="ECO:0000256" key="2">
    <source>
        <dbReference type="SAM" id="MobiDB-lite"/>
    </source>
</evidence>
<dbReference type="GO" id="GO:0071014">
    <property type="term" value="C:post-mRNA release spliceosomal complex"/>
    <property type="evidence" value="ECO:0007669"/>
    <property type="project" value="TreeGrafter"/>
</dbReference>
<organism evidence="4 5">
    <name type="scientific">Thamnophis sirtalis</name>
    <dbReference type="NCBI Taxonomy" id="35019"/>
    <lineage>
        <taxon>Eukaryota</taxon>
        <taxon>Metazoa</taxon>
        <taxon>Chordata</taxon>
        <taxon>Craniata</taxon>
        <taxon>Vertebrata</taxon>
        <taxon>Euteleostomi</taxon>
        <taxon>Lepidosauria</taxon>
        <taxon>Squamata</taxon>
        <taxon>Bifurcata</taxon>
        <taxon>Unidentata</taxon>
        <taxon>Episquamata</taxon>
        <taxon>Toxicofera</taxon>
        <taxon>Serpentes</taxon>
        <taxon>Colubroidea</taxon>
        <taxon>Colubridae</taxon>
        <taxon>Natricinae</taxon>
        <taxon>Thamnophis</taxon>
    </lineage>
</organism>
<keyword evidence="4" id="KW-1185">Reference proteome</keyword>
<dbReference type="AlphaFoldDB" id="A0A6I9Z238"/>
<feature type="region of interest" description="Disordered" evidence="2">
    <location>
        <begin position="1"/>
        <end position="22"/>
    </location>
</feature>
<feature type="compositionally biased region" description="Basic and acidic residues" evidence="2">
    <location>
        <begin position="312"/>
        <end position="326"/>
    </location>
</feature>
<feature type="compositionally biased region" description="Low complexity" evidence="2">
    <location>
        <begin position="96"/>
        <end position="111"/>
    </location>
</feature>
<feature type="region of interest" description="Disordered" evidence="2">
    <location>
        <begin position="255"/>
        <end position="293"/>
    </location>
</feature>
<dbReference type="Proteomes" id="UP000504617">
    <property type="component" value="Unplaced"/>
</dbReference>
<reference evidence="5" key="1">
    <citation type="submission" date="2025-08" db="UniProtKB">
        <authorList>
            <consortium name="RefSeq"/>
        </authorList>
    </citation>
    <scope>IDENTIFICATION</scope>
    <source>
        <tissue evidence="5">Skeletal muscle</tissue>
    </source>
</reference>
<dbReference type="RefSeq" id="XP_013930692.1">
    <property type="nucleotide sequence ID" value="XM_014075217.1"/>
</dbReference>
<evidence type="ECO:0000313" key="5">
    <source>
        <dbReference type="RefSeq" id="XP_013930692.1"/>
    </source>
</evidence>
<dbReference type="PANTHER" id="PTHR12072:SF5">
    <property type="entry name" value="CWF19-LIKE PROTEIN 2"/>
    <property type="match status" value="1"/>
</dbReference>
<dbReference type="Gene3D" id="2.60.40.150">
    <property type="entry name" value="C2 domain"/>
    <property type="match status" value="1"/>
</dbReference>
<feature type="compositionally biased region" description="Polar residues" evidence="2">
    <location>
        <begin position="332"/>
        <end position="342"/>
    </location>
</feature>
<dbReference type="PANTHER" id="PTHR12072">
    <property type="entry name" value="CWF19, CELL CYCLE CONTROL PROTEIN"/>
    <property type="match status" value="1"/>
</dbReference>
<feature type="compositionally biased region" description="Basic and acidic residues" evidence="2">
    <location>
        <begin position="434"/>
        <end position="459"/>
    </location>
</feature>
<dbReference type="SUPFAM" id="SSF49562">
    <property type="entry name" value="C2 domain (Calcium/lipid-binding domain, CaLB)"/>
    <property type="match status" value="1"/>
</dbReference>
<accession>A0A6I9Z238</accession>
<dbReference type="OrthoDB" id="2113965at2759"/>
<feature type="compositionally biased region" description="Basic and acidic residues" evidence="2">
    <location>
        <begin position="32"/>
        <end position="47"/>
    </location>
</feature>
<gene>
    <name evidence="5" type="primary">LOC106556228</name>
</gene>
<dbReference type="InterPro" id="IPR000008">
    <property type="entry name" value="C2_dom"/>
</dbReference>
<dbReference type="PROSITE" id="PS50004">
    <property type="entry name" value="C2"/>
    <property type="match status" value="1"/>
</dbReference>
<feature type="compositionally biased region" description="Basic and acidic residues" evidence="2">
    <location>
        <begin position="343"/>
        <end position="355"/>
    </location>
</feature>
<feature type="domain" description="C2" evidence="3">
    <location>
        <begin position="470"/>
        <end position="565"/>
    </location>
</feature>